<dbReference type="Pfam" id="PF16082">
    <property type="entry name" value="Phage_holin_2_4"/>
    <property type="match status" value="1"/>
</dbReference>
<name>A0A385ETG0_ACIBA</name>
<dbReference type="AlphaFoldDB" id="A0A385ETG0"/>
<evidence type="ECO:0000256" key="1">
    <source>
        <dbReference type="SAM" id="Phobius"/>
    </source>
</evidence>
<organism evidence="2">
    <name type="scientific">Acinetobacter baumannii WM99c</name>
    <dbReference type="NCBI Taxonomy" id="945555"/>
    <lineage>
        <taxon>Bacteria</taxon>
        <taxon>Pseudomonadati</taxon>
        <taxon>Pseudomonadota</taxon>
        <taxon>Gammaproteobacteria</taxon>
        <taxon>Moraxellales</taxon>
        <taxon>Moraxellaceae</taxon>
        <taxon>Acinetobacter</taxon>
        <taxon>Acinetobacter calcoaceticus/baumannii complex</taxon>
    </lineage>
</organism>
<reference evidence="2" key="1">
    <citation type="submission" date="2018-08" db="EMBL/GenBank/DDBJ databases">
        <title>Complete genome sequence of Acinetobacter baumannii strain WM99c.</title>
        <authorList>
            <person name="Nigro S.J."/>
            <person name="Wick R.R."/>
            <person name="Holt K.E."/>
            <person name="Hall R.M."/>
        </authorList>
    </citation>
    <scope>NUCLEOTIDE SEQUENCE</scope>
    <source>
        <strain evidence="2">WM99c</strain>
    </source>
</reference>
<keyword evidence="1" id="KW-0472">Membrane</keyword>
<gene>
    <name evidence="2" type="ORF">BSF95_01211</name>
</gene>
<accession>A0A385ETG0</accession>
<keyword evidence="1" id="KW-0812">Transmembrane</keyword>
<evidence type="ECO:0008006" key="3">
    <source>
        <dbReference type="Google" id="ProtNLM"/>
    </source>
</evidence>
<sequence length="88" mass="9519">MADNQQIIDTSTALAASKGATYGGSVAGAVSAWIGSIDLAFWVSIIIGLAGFLMNWYYARKKNKRDEIALKAYLESLENKGDCNVKQD</sequence>
<keyword evidence="1" id="KW-1133">Transmembrane helix</keyword>
<protein>
    <recommendedName>
        <fullName evidence="3">Holin</fullName>
    </recommendedName>
</protein>
<dbReference type="RefSeq" id="WP_000774828.1">
    <property type="nucleotide sequence ID" value="NZ_AERY01000085.1"/>
</dbReference>
<dbReference type="SUPFAM" id="SSF103473">
    <property type="entry name" value="MFS general substrate transporter"/>
    <property type="match status" value="1"/>
</dbReference>
<dbReference type="InterPro" id="IPR036259">
    <property type="entry name" value="MFS_trans_sf"/>
</dbReference>
<dbReference type="InterPro" id="IPR032124">
    <property type="entry name" value="Phage_F116_holin"/>
</dbReference>
<proteinExistence type="predicted"/>
<dbReference type="EMBL" id="CP031743">
    <property type="protein sequence ID" value="AXQ89604.1"/>
    <property type="molecule type" value="Genomic_DNA"/>
</dbReference>
<evidence type="ECO:0000313" key="2">
    <source>
        <dbReference type="EMBL" id="AXQ89604.1"/>
    </source>
</evidence>
<feature type="transmembrane region" description="Helical" evidence="1">
    <location>
        <begin position="39"/>
        <end position="58"/>
    </location>
</feature>